<evidence type="ECO:0000313" key="4">
    <source>
        <dbReference type="Proteomes" id="UP000019335"/>
    </source>
</evidence>
<dbReference type="InterPro" id="IPR050410">
    <property type="entry name" value="CCR4/nocturin_mRNA_transcr"/>
</dbReference>
<sequence length="579" mass="63197">MPKGHKRRRPLASGSRPVSVLALILCYCMYTEAAGSLFATPRHHRPPSLAAFGTPPPPRPSVAAPGKIPGTPPSSSLPATLSCNAASVTSRPYVMPSAPPLQKSSEVTPLITSTTCLPYPSLLSPPISSSLSIASTPCPPPLQYKLTQQDISISTFNILAPCYKRMKDGGREADFPERMESRALETAAFIRRELDTDIICLQEFFVQDEGYTTLFSSSLADAYDFYLHPRPSKKDGLGVLLRKGKFRLHGARGATLSRWGSRVGLLMDLETLAGATSEQEGQRIILLSTHLSFPHNRFDENQQHRQVSSLTRMLEAYVKGCPALGGQRDVLQILCGDFNVDLTNPVLAPIHALGFQHVREEGERGDGADFVTHRTHRGDDVAVDHIFYRSFNAARHRRRGATGNTSEEDPRSRGPEGATIAFPLHSSWPSFWARRRSADKREGPLQGGDPGGREKTEGSTHVIGGAGQRTWKDFIPTSSWSRARWNARSRPMYGPASTKSPRRSSASSVVWGAEEAKAGAGVSEASVPSVAVMDVALCPISLDVGTWPREFGEKISDHRPLRASLNVTRFLIDDQDTTA</sequence>
<dbReference type="OrthoDB" id="10253982at2759"/>
<dbReference type="AlphaFoldDB" id="W7U4G6"/>
<dbReference type="Pfam" id="PF03372">
    <property type="entry name" value="Exo_endo_phos"/>
    <property type="match status" value="1"/>
</dbReference>
<keyword evidence="3" id="KW-0540">Nuclease</keyword>
<keyword evidence="4" id="KW-1185">Reference proteome</keyword>
<gene>
    <name evidence="3" type="ORF">Naga_100091g14</name>
</gene>
<feature type="region of interest" description="Disordered" evidence="1">
    <location>
        <begin position="48"/>
        <end position="77"/>
    </location>
</feature>
<evidence type="ECO:0000256" key="1">
    <source>
        <dbReference type="SAM" id="MobiDB-lite"/>
    </source>
</evidence>
<dbReference type="InterPro" id="IPR036691">
    <property type="entry name" value="Endo/exonu/phosph_ase_sf"/>
</dbReference>
<dbReference type="SUPFAM" id="SSF56219">
    <property type="entry name" value="DNase I-like"/>
    <property type="match status" value="1"/>
</dbReference>
<organism evidence="3 4">
    <name type="scientific">Nannochloropsis gaditana</name>
    <dbReference type="NCBI Taxonomy" id="72520"/>
    <lineage>
        <taxon>Eukaryota</taxon>
        <taxon>Sar</taxon>
        <taxon>Stramenopiles</taxon>
        <taxon>Ochrophyta</taxon>
        <taxon>Eustigmatophyceae</taxon>
        <taxon>Eustigmatales</taxon>
        <taxon>Monodopsidaceae</taxon>
        <taxon>Nannochloropsis</taxon>
    </lineage>
</organism>
<keyword evidence="3" id="KW-0255">Endonuclease</keyword>
<evidence type="ECO:0000259" key="2">
    <source>
        <dbReference type="Pfam" id="PF03372"/>
    </source>
</evidence>
<reference evidence="3 4" key="1">
    <citation type="journal article" date="2014" name="Mol. Plant">
        <title>Chromosome Scale Genome Assembly and Transcriptome Profiling of Nannochloropsis gaditana in Nitrogen Depletion.</title>
        <authorList>
            <person name="Corteggiani Carpinelli E."/>
            <person name="Telatin A."/>
            <person name="Vitulo N."/>
            <person name="Forcato C."/>
            <person name="D'Angelo M."/>
            <person name="Schiavon R."/>
            <person name="Vezzi A."/>
            <person name="Giacometti G.M."/>
            <person name="Morosinotto T."/>
            <person name="Valle G."/>
        </authorList>
    </citation>
    <scope>NUCLEOTIDE SEQUENCE [LARGE SCALE GENOMIC DNA]</scope>
    <source>
        <strain evidence="3 4">B-31</strain>
    </source>
</reference>
<dbReference type="Proteomes" id="UP000019335">
    <property type="component" value="Chromosome 1"/>
</dbReference>
<dbReference type="EMBL" id="AZIL01000001">
    <property type="protein sequence ID" value="EWM30668.1"/>
    <property type="molecule type" value="Genomic_DNA"/>
</dbReference>
<comment type="caution">
    <text evidence="3">The sequence shown here is derived from an EMBL/GenBank/DDBJ whole genome shotgun (WGS) entry which is preliminary data.</text>
</comment>
<accession>W7U4G6</accession>
<keyword evidence="3" id="KW-0269">Exonuclease</keyword>
<evidence type="ECO:0000313" key="3">
    <source>
        <dbReference type="EMBL" id="EWM30668.1"/>
    </source>
</evidence>
<feature type="region of interest" description="Disordered" evidence="1">
    <location>
        <begin position="435"/>
        <end position="468"/>
    </location>
</feature>
<keyword evidence="3" id="KW-0378">Hydrolase</keyword>
<proteinExistence type="predicted"/>
<dbReference type="GO" id="GO:0004519">
    <property type="term" value="F:endonuclease activity"/>
    <property type="evidence" value="ECO:0007669"/>
    <property type="project" value="UniProtKB-KW"/>
</dbReference>
<feature type="domain" description="Endonuclease/exonuclease/phosphatase" evidence="2">
    <location>
        <begin position="177"/>
        <end position="396"/>
    </location>
</feature>
<protein>
    <submittedName>
        <fullName evidence="3">Calcium-binding endonuclease exonuclease phosphatase family protein</fullName>
    </submittedName>
</protein>
<dbReference type="PANTHER" id="PTHR12121">
    <property type="entry name" value="CARBON CATABOLITE REPRESSOR PROTEIN 4"/>
    <property type="match status" value="1"/>
</dbReference>
<dbReference type="Gene3D" id="3.60.10.10">
    <property type="entry name" value="Endonuclease/exonuclease/phosphatase"/>
    <property type="match status" value="1"/>
</dbReference>
<feature type="region of interest" description="Disordered" evidence="1">
    <location>
        <begin position="397"/>
        <end position="422"/>
    </location>
</feature>
<dbReference type="GO" id="GO:0000175">
    <property type="term" value="F:3'-5'-RNA exonuclease activity"/>
    <property type="evidence" value="ECO:0007669"/>
    <property type="project" value="TreeGrafter"/>
</dbReference>
<dbReference type="PANTHER" id="PTHR12121:SF31">
    <property type="entry name" value="FAMILY PROTEIN, PUTATIVE, EXPRESSED-RELATED"/>
    <property type="match status" value="1"/>
</dbReference>
<dbReference type="InterPro" id="IPR005135">
    <property type="entry name" value="Endo/exonuclease/phosphatase"/>
</dbReference>
<name>W7U4G6_9STRA</name>